<dbReference type="InterPro" id="IPR010499">
    <property type="entry name" value="AraC_E-bd"/>
</dbReference>
<feature type="domain" description="AraC effector-binding" evidence="1">
    <location>
        <begin position="4"/>
        <end position="160"/>
    </location>
</feature>
<reference evidence="2 3" key="1">
    <citation type="submission" date="2019-03" db="EMBL/GenBank/DDBJ databases">
        <authorList>
            <person name="Jensen L."/>
            <person name="Storgaard J."/>
            <person name="Sulaj E."/>
            <person name="Schramm A."/>
            <person name="Marshall I.P.G."/>
        </authorList>
    </citation>
    <scope>NUCLEOTIDE SEQUENCE [LARGE SCALE GENOMIC DNA]</scope>
    <source>
        <strain evidence="2 3">2017H2G3</strain>
    </source>
</reference>
<dbReference type="Pfam" id="PF06445">
    <property type="entry name" value="GyrI-like"/>
    <property type="match status" value="1"/>
</dbReference>
<protein>
    <submittedName>
        <fullName evidence="2">AraC family transcriptional regulator</fullName>
    </submittedName>
</protein>
<dbReference type="Proteomes" id="UP000293846">
    <property type="component" value="Unassembled WGS sequence"/>
</dbReference>
<organism evidence="2 3">
    <name type="scientific">Cytobacillus praedii</name>
    <dbReference type="NCBI Taxonomy" id="1742358"/>
    <lineage>
        <taxon>Bacteria</taxon>
        <taxon>Bacillati</taxon>
        <taxon>Bacillota</taxon>
        <taxon>Bacilli</taxon>
        <taxon>Bacillales</taxon>
        <taxon>Bacillaceae</taxon>
        <taxon>Cytobacillus</taxon>
    </lineage>
</organism>
<evidence type="ECO:0000259" key="1">
    <source>
        <dbReference type="SMART" id="SM00871"/>
    </source>
</evidence>
<dbReference type="SMART" id="SM00871">
    <property type="entry name" value="AraC_E_bind"/>
    <property type="match status" value="1"/>
</dbReference>
<comment type="caution">
    <text evidence="2">The sequence shown here is derived from an EMBL/GenBank/DDBJ whole genome shotgun (WGS) entry which is preliminary data.</text>
</comment>
<evidence type="ECO:0000313" key="2">
    <source>
        <dbReference type="EMBL" id="TCJ02862.1"/>
    </source>
</evidence>
<sequence length="161" mass="18804">MESLQYEIVRLPAYRAIGLKWDGSYSEVGQLKEVIKEMAERVHELEDVISPEIQLGLSYHHRPDGFTHYSVFKAGNNQFVPKGMAEIFVPELTYLTTQHVKGQNIGQTYMNIQQWLKESGYRIYKEDGIDYYDDLPIKHEKYPVSRDLTDPHFEILIPIVK</sequence>
<proteinExistence type="predicted"/>
<dbReference type="InterPro" id="IPR011256">
    <property type="entry name" value="Reg_factor_effector_dom_sf"/>
</dbReference>
<dbReference type="AlphaFoldDB" id="A0A4R1AZP6"/>
<dbReference type="Gene3D" id="3.20.80.10">
    <property type="entry name" value="Regulatory factor, effector binding domain"/>
    <property type="match status" value="1"/>
</dbReference>
<dbReference type="InterPro" id="IPR029442">
    <property type="entry name" value="GyrI-like"/>
</dbReference>
<evidence type="ECO:0000313" key="3">
    <source>
        <dbReference type="Proteomes" id="UP000293846"/>
    </source>
</evidence>
<keyword evidence="3" id="KW-1185">Reference proteome</keyword>
<dbReference type="STRING" id="1742358.GCA_001439605_04950"/>
<dbReference type="RefSeq" id="WP_057764189.1">
    <property type="nucleotide sequence ID" value="NZ_LMBX01000010.1"/>
</dbReference>
<dbReference type="EMBL" id="SJTH01000025">
    <property type="protein sequence ID" value="TCJ02862.1"/>
    <property type="molecule type" value="Genomic_DNA"/>
</dbReference>
<dbReference type="SUPFAM" id="SSF55136">
    <property type="entry name" value="Probable bacterial effector-binding domain"/>
    <property type="match status" value="1"/>
</dbReference>
<dbReference type="OrthoDB" id="2364201at2"/>
<name>A0A4R1AZP6_9BACI</name>
<gene>
    <name evidence="2" type="ORF">E0Y62_17215</name>
</gene>
<accession>A0A4R1AZP6</accession>